<gene>
    <name evidence="2" type="primary">LOC111137516</name>
</gene>
<reference evidence="2" key="1">
    <citation type="submission" date="2025-08" db="UniProtKB">
        <authorList>
            <consortium name="RefSeq"/>
        </authorList>
    </citation>
    <scope>IDENTIFICATION</scope>
    <source>
        <tissue evidence="2">Whole sample</tissue>
    </source>
</reference>
<dbReference type="RefSeq" id="XP_022344700.1">
    <property type="nucleotide sequence ID" value="XM_022488992.1"/>
</dbReference>
<dbReference type="AlphaFoldDB" id="A0A8B8EXF6"/>
<name>A0A8B8EXF6_CRAVI</name>
<evidence type="ECO:0000313" key="1">
    <source>
        <dbReference type="Proteomes" id="UP000694844"/>
    </source>
</evidence>
<dbReference type="KEGG" id="cvn:111137516"/>
<dbReference type="OrthoDB" id="6143593at2759"/>
<proteinExistence type="predicted"/>
<protein>
    <submittedName>
        <fullName evidence="2">Uncharacterized protein LOC111137516</fullName>
    </submittedName>
</protein>
<organism evidence="1 2">
    <name type="scientific">Crassostrea virginica</name>
    <name type="common">Eastern oyster</name>
    <dbReference type="NCBI Taxonomy" id="6565"/>
    <lineage>
        <taxon>Eukaryota</taxon>
        <taxon>Metazoa</taxon>
        <taxon>Spiralia</taxon>
        <taxon>Lophotrochozoa</taxon>
        <taxon>Mollusca</taxon>
        <taxon>Bivalvia</taxon>
        <taxon>Autobranchia</taxon>
        <taxon>Pteriomorphia</taxon>
        <taxon>Ostreida</taxon>
        <taxon>Ostreoidea</taxon>
        <taxon>Ostreidae</taxon>
        <taxon>Crassostrea</taxon>
    </lineage>
</organism>
<sequence>MTGHFGDTSVGNSEVWHGNPSIIINNDLIVESMENLPGNLEEGNKAPEVKVKSNVLSGNAQIISETILFSFLQKKLHPERNHYLTPCIGVGNSSLIVMFYDSEHDVILESSHIPLFRPCGVNKYEFDDAAILASWLTVNYKFLSSGLTEEMKTFECGFFKEAQEKIKVYEETLQLGNVARIVPVPDFRKRSLQWSSFIEETETELIGIIHREKKRMKHSETDRQDQISN</sequence>
<keyword evidence="1" id="KW-1185">Reference proteome</keyword>
<dbReference type="GeneID" id="111137516"/>
<dbReference type="Proteomes" id="UP000694844">
    <property type="component" value="Chromosome 5"/>
</dbReference>
<evidence type="ECO:0000313" key="2">
    <source>
        <dbReference type="RefSeq" id="XP_022344700.1"/>
    </source>
</evidence>
<accession>A0A8B8EXF6</accession>